<comment type="caution">
    <text evidence="1">The sequence shown here is derived from an EMBL/GenBank/DDBJ whole genome shotgun (WGS) entry which is preliminary data.</text>
</comment>
<dbReference type="AlphaFoldDB" id="A0AA35RZL7"/>
<organism evidence="1 2">
    <name type="scientific">Geodia barretti</name>
    <name type="common">Barrett's horny sponge</name>
    <dbReference type="NCBI Taxonomy" id="519541"/>
    <lineage>
        <taxon>Eukaryota</taxon>
        <taxon>Metazoa</taxon>
        <taxon>Porifera</taxon>
        <taxon>Demospongiae</taxon>
        <taxon>Heteroscleromorpha</taxon>
        <taxon>Tetractinellida</taxon>
        <taxon>Astrophorina</taxon>
        <taxon>Geodiidae</taxon>
        <taxon>Geodia</taxon>
    </lineage>
</organism>
<evidence type="ECO:0000313" key="1">
    <source>
        <dbReference type="EMBL" id="CAI8020685.1"/>
    </source>
</evidence>
<sequence length="71" mass="8188">MAGKGLSKNVFAQRPSWIEYLDYEHWDCRGSLPMLLRSPSSISEMTMDGFTILWCSGNRRVTILLYTPPMM</sequence>
<proteinExistence type="predicted"/>
<reference evidence="1" key="1">
    <citation type="submission" date="2023-03" db="EMBL/GenBank/DDBJ databases">
        <authorList>
            <person name="Steffen K."/>
            <person name="Cardenas P."/>
        </authorList>
    </citation>
    <scope>NUCLEOTIDE SEQUENCE</scope>
</reference>
<accession>A0AA35RZL7</accession>
<keyword evidence="2" id="KW-1185">Reference proteome</keyword>
<name>A0AA35RZL7_GEOBA</name>
<protein>
    <submittedName>
        <fullName evidence="1">Uncharacterized protein</fullName>
    </submittedName>
</protein>
<dbReference type="Proteomes" id="UP001174909">
    <property type="component" value="Unassembled WGS sequence"/>
</dbReference>
<gene>
    <name evidence="1" type="ORF">GBAR_LOCUS12353</name>
</gene>
<dbReference type="EMBL" id="CASHTH010001843">
    <property type="protein sequence ID" value="CAI8020685.1"/>
    <property type="molecule type" value="Genomic_DNA"/>
</dbReference>
<evidence type="ECO:0000313" key="2">
    <source>
        <dbReference type="Proteomes" id="UP001174909"/>
    </source>
</evidence>